<evidence type="ECO:0000256" key="1">
    <source>
        <dbReference type="SAM" id="MobiDB-lite"/>
    </source>
</evidence>
<sequence length="119" mass="13231">MNTRRNPSRRLEEEIVNAGVSHRGNQVPLLEEDVIDVQALVNPPPLTNGDKTTALFQMAQTISTQAQASTTQAQDMNTQDNKEVVPQANQYIGTMASHLRDSTRMNPPTFFGSKFEEDT</sequence>
<protein>
    <recommendedName>
        <fullName evidence="3">Gag-pol polyprotein</fullName>
    </recommendedName>
</protein>
<name>A0A6N2CJJ2_SOLCI</name>
<accession>A0A6N2CJJ2</accession>
<comment type="caution">
    <text evidence="2">The sequence shown here is derived from an EMBL/GenBank/DDBJ whole genome shotgun (WGS) entry which is preliminary data.</text>
</comment>
<dbReference type="EMBL" id="RXGB01000129">
    <property type="protein sequence ID" value="TMX05102.1"/>
    <property type="molecule type" value="Genomic_DNA"/>
</dbReference>
<evidence type="ECO:0000313" key="2">
    <source>
        <dbReference type="EMBL" id="TMX05102.1"/>
    </source>
</evidence>
<proteinExistence type="predicted"/>
<organism evidence="2">
    <name type="scientific">Solanum chilense</name>
    <name type="common">Tomato</name>
    <name type="synonym">Lycopersicon chilense</name>
    <dbReference type="NCBI Taxonomy" id="4083"/>
    <lineage>
        <taxon>Eukaryota</taxon>
        <taxon>Viridiplantae</taxon>
        <taxon>Streptophyta</taxon>
        <taxon>Embryophyta</taxon>
        <taxon>Tracheophyta</taxon>
        <taxon>Spermatophyta</taxon>
        <taxon>Magnoliopsida</taxon>
        <taxon>eudicotyledons</taxon>
        <taxon>Gunneridae</taxon>
        <taxon>Pentapetalae</taxon>
        <taxon>asterids</taxon>
        <taxon>lamiids</taxon>
        <taxon>Solanales</taxon>
        <taxon>Solanaceae</taxon>
        <taxon>Solanoideae</taxon>
        <taxon>Solaneae</taxon>
        <taxon>Solanum</taxon>
        <taxon>Solanum subgen. Lycopersicon</taxon>
    </lineage>
</organism>
<dbReference type="AlphaFoldDB" id="A0A6N2CJJ2"/>
<feature type="region of interest" description="Disordered" evidence="1">
    <location>
        <begin position="96"/>
        <end position="119"/>
    </location>
</feature>
<gene>
    <name evidence="2" type="ORF">EJD97_002457</name>
</gene>
<reference evidence="2" key="1">
    <citation type="submission" date="2019-05" db="EMBL/GenBank/DDBJ databases">
        <title>The de novo reference genome and transcriptome assemblies of the wild tomato species Solanum chilense.</title>
        <authorList>
            <person name="Stam R."/>
            <person name="Nosenko T."/>
            <person name="Hoerger A.C."/>
            <person name="Stephan W."/>
            <person name="Seidel M.A."/>
            <person name="Kuhn J.M.M."/>
            <person name="Haberer G."/>
            <person name="Tellier A."/>
        </authorList>
    </citation>
    <scope>NUCLEOTIDE SEQUENCE</scope>
    <source>
        <tissue evidence="2">Mature leaves</tissue>
    </source>
</reference>
<evidence type="ECO:0008006" key="3">
    <source>
        <dbReference type="Google" id="ProtNLM"/>
    </source>
</evidence>